<dbReference type="Proteomes" id="UP001152523">
    <property type="component" value="Unassembled WGS sequence"/>
</dbReference>
<keyword evidence="1" id="KW-0472">Membrane</keyword>
<name>A0AAV0ELS5_9ASTE</name>
<evidence type="ECO:0000256" key="1">
    <source>
        <dbReference type="SAM" id="Phobius"/>
    </source>
</evidence>
<keyword evidence="3" id="KW-1185">Reference proteome</keyword>
<organism evidence="2 3">
    <name type="scientific">Cuscuta epithymum</name>
    <dbReference type="NCBI Taxonomy" id="186058"/>
    <lineage>
        <taxon>Eukaryota</taxon>
        <taxon>Viridiplantae</taxon>
        <taxon>Streptophyta</taxon>
        <taxon>Embryophyta</taxon>
        <taxon>Tracheophyta</taxon>
        <taxon>Spermatophyta</taxon>
        <taxon>Magnoliopsida</taxon>
        <taxon>eudicotyledons</taxon>
        <taxon>Gunneridae</taxon>
        <taxon>Pentapetalae</taxon>
        <taxon>asterids</taxon>
        <taxon>lamiids</taxon>
        <taxon>Solanales</taxon>
        <taxon>Convolvulaceae</taxon>
        <taxon>Cuscuteae</taxon>
        <taxon>Cuscuta</taxon>
        <taxon>Cuscuta subgen. Cuscuta</taxon>
    </lineage>
</organism>
<dbReference type="EMBL" id="CAMAPF010000930">
    <property type="protein sequence ID" value="CAH9123495.1"/>
    <property type="molecule type" value="Genomic_DNA"/>
</dbReference>
<accession>A0AAV0ELS5</accession>
<protein>
    <submittedName>
        <fullName evidence="2">Uncharacterized protein</fullName>
    </submittedName>
</protein>
<reference evidence="2" key="1">
    <citation type="submission" date="2022-07" db="EMBL/GenBank/DDBJ databases">
        <authorList>
            <person name="Macas J."/>
            <person name="Novak P."/>
            <person name="Neumann P."/>
        </authorList>
    </citation>
    <scope>NUCLEOTIDE SEQUENCE</scope>
</reference>
<keyword evidence="1" id="KW-0812">Transmembrane</keyword>
<sequence>MQPVNADMYIYVELSFHFFSFSCFLPSWVLPVPFFSPPATVVYFSFSFSFLPSFFLILETPTSSSVLCLTTFLSLSIFTNRQSATHPNRTNRIFVSLNMGV</sequence>
<gene>
    <name evidence="2" type="ORF">CEPIT_LOCUS25262</name>
</gene>
<keyword evidence="1" id="KW-1133">Transmembrane helix</keyword>
<evidence type="ECO:0000313" key="3">
    <source>
        <dbReference type="Proteomes" id="UP001152523"/>
    </source>
</evidence>
<feature type="transmembrane region" description="Helical" evidence="1">
    <location>
        <begin position="9"/>
        <end position="29"/>
    </location>
</feature>
<comment type="caution">
    <text evidence="2">The sequence shown here is derived from an EMBL/GenBank/DDBJ whole genome shotgun (WGS) entry which is preliminary data.</text>
</comment>
<evidence type="ECO:0000313" key="2">
    <source>
        <dbReference type="EMBL" id="CAH9123495.1"/>
    </source>
</evidence>
<dbReference type="AlphaFoldDB" id="A0AAV0ELS5"/>
<proteinExistence type="predicted"/>